<accession>A0A5C5XJ60</accession>
<comment type="subcellular location">
    <subcellularLocation>
        <location evidence="1">Membrane</location>
    </subcellularLocation>
</comment>
<reference evidence="8 9" key="1">
    <citation type="submission" date="2019-02" db="EMBL/GenBank/DDBJ databases">
        <title>Deep-cultivation of Planctomycetes and their phenomic and genomic characterization uncovers novel biology.</title>
        <authorList>
            <person name="Wiegand S."/>
            <person name="Jogler M."/>
            <person name="Boedeker C."/>
            <person name="Pinto D."/>
            <person name="Vollmers J."/>
            <person name="Rivas-Marin E."/>
            <person name="Kohn T."/>
            <person name="Peeters S.H."/>
            <person name="Heuer A."/>
            <person name="Rast P."/>
            <person name="Oberbeckmann S."/>
            <person name="Bunk B."/>
            <person name="Jeske O."/>
            <person name="Meyerdierks A."/>
            <person name="Storesund J.E."/>
            <person name="Kallscheuer N."/>
            <person name="Luecker S."/>
            <person name="Lage O.M."/>
            <person name="Pohl T."/>
            <person name="Merkel B.J."/>
            <person name="Hornburger P."/>
            <person name="Mueller R.-W."/>
            <person name="Bruemmer F."/>
            <person name="Labrenz M."/>
            <person name="Spormann A.M."/>
            <person name="Op Den Camp H."/>
            <person name="Overmann J."/>
            <person name="Amann R."/>
            <person name="Jetten M.S.M."/>
            <person name="Mascher T."/>
            <person name="Medema M.H."/>
            <person name="Devos D.P."/>
            <person name="Kaster A.-K."/>
            <person name="Ovreas L."/>
            <person name="Rohde M."/>
            <person name="Galperin M.Y."/>
            <person name="Jogler C."/>
        </authorList>
    </citation>
    <scope>NUCLEOTIDE SEQUENCE [LARGE SCALE GENOMIC DNA]</scope>
    <source>
        <strain evidence="8 9">Pan54</strain>
    </source>
</reference>
<feature type="compositionally biased region" description="Polar residues" evidence="5">
    <location>
        <begin position="280"/>
        <end position="290"/>
    </location>
</feature>
<dbReference type="AlphaFoldDB" id="A0A5C5XJ60"/>
<feature type="transmembrane region" description="Helical" evidence="6">
    <location>
        <begin position="12"/>
        <end position="32"/>
    </location>
</feature>
<dbReference type="InterPro" id="IPR050307">
    <property type="entry name" value="Sterol_Desaturase_Related"/>
</dbReference>
<feature type="transmembrane region" description="Helical" evidence="6">
    <location>
        <begin position="44"/>
        <end position="66"/>
    </location>
</feature>
<dbReference type="GO" id="GO:0005506">
    <property type="term" value="F:iron ion binding"/>
    <property type="evidence" value="ECO:0007669"/>
    <property type="project" value="InterPro"/>
</dbReference>
<dbReference type="Pfam" id="PF04116">
    <property type="entry name" value="FA_hydroxylase"/>
    <property type="match status" value="1"/>
</dbReference>
<dbReference type="OrthoDB" id="9770329at2"/>
<evidence type="ECO:0000256" key="2">
    <source>
        <dbReference type="ARBA" id="ARBA00022692"/>
    </source>
</evidence>
<dbReference type="GO" id="GO:0016020">
    <property type="term" value="C:membrane"/>
    <property type="evidence" value="ECO:0007669"/>
    <property type="project" value="UniProtKB-SubCell"/>
</dbReference>
<dbReference type="PANTHER" id="PTHR11863">
    <property type="entry name" value="STEROL DESATURASE"/>
    <property type="match status" value="1"/>
</dbReference>
<gene>
    <name evidence="8" type="ORF">Pan54_34930</name>
</gene>
<evidence type="ECO:0000256" key="6">
    <source>
        <dbReference type="SAM" id="Phobius"/>
    </source>
</evidence>
<feature type="domain" description="Fatty acid hydroxylase" evidence="7">
    <location>
        <begin position="93"/>
        <end position="229"/>
    </location>
</feature>
<evidence type="ECO:0000313" key="8">
    <source>
        <dbReference type="EMBL" id="TWT62748.1"/>
    </source>
</evidence>
<evidence type="ECO:0000313" key="9">
    <source>
        <dbReference type="Proteomes" id="UP000316095"/>
    </source>
</evidence>
<protein>
    <submittedName>
        <fullName evidence="8">Fatty acid hydroxylase superfamily protein</fullName>
    </submittedName>
</protein>
<evidence type="ECO:0000256" key="4">
    <source>
        <dbReference type="ARBA" id="ARBA00023136"/>
    </source>
</evidence>
<keyword evidence="9" id="KW-1185">Reference proteome</keyword>
<evidence type="ECO:0000256" key="5">
    <source>
        <dbReference type="SAM" id="MobiDB-lite"/>
    </source>
</evidence>
<name>A0A5C5XJ60_9PLAN</name>
<proteinExistence type="predicted"/>
<keyword evidence="3 6" id="KW-1133">Transmembrane helix</keyword>
<sequence>MEGIEQSTELFVRLGIFLVVLFIMALWELFLPRRLLVAQKSTRWASNLILVALNICLVRLFIPMTAVGAAIFADSRDWGILHLVEWPLWLVILLCILAFDLAIYLQHVMFHAVPLFWRLHMVHHADLDIDVTTGLRFHTFEILLSALIKLAVVLLLGAPALAVLIFEVLLNATSMFNHSNVKMAGWLDQLMRWFIVTPDMHRVHHSVIHRETNSNFGFNLPWWDYLMGTYRAQPEYGHEKMRIGLMKYSDEKQVDRLPGILLLPFFSPESSSMLQDEMTENSSQQISETNGLDFESPR</sequence>
<dbReference type="GO" id="GO:0008610">
    <property type="term" value="P:lipid biosynthetic process"/>
    <property type="evidence" value="ECO:0007669"/>
    <property type="project" value="InterPro"/>
</dbReference>
<evidence type="ECO:0000259" key="7">
    <source>
        <dbReference type="Pfam" id="PF04116"/>
    </source>
</evidence>
<keyword evidence="2 6" id="KW-0812">Transmembrane</keyword>
<dbReference type="GO" id="GO:0016491">
    <property type="term" value="F:oxidoreductase activity"/>
    <property type="evidence" value="ECO:0007669"/>
    <property type="project" value="InterPro"/>
</dbReference>
<dbReference type="InterPro" id="IPR006694">
    <property type="entry name" value="Fatty_acid_hydroxylase"/>
</dbReference>
<evidence type="ECO:0000256" key="3">
    <source>
        <dbReference type="ARBA" id="ARBA00022989"/>
    </source>
</evidence>
<feature type="transmembrane region" description="Helical" evidence="6">
    <location>
        <begin position="146"/>
        <end position="170"/>
    </location>
</feature>
<feature type="region of interest" description="Disordered" evidence="5">
    <location>
        <begin position="274"/>
        <end position="298"/>
    </location>
</feature>
<comment type="caution">
    <text evidence="8">The sequence shown here is derived from an EMBL/GenBank/DDBJ whole genome shotgun (WGS) entry which is preliminary data.</text>
</comment>
<dbReference type="RefSeq" id="WP_146504575.1">
    <property type="nucleotide sequence ID" value="NZ_SJPG01000001.1"/>
</dbReference>
<evidence type="ECO:0000256" key="1">
    <source>
        <dbReference type="ARBA" id="ARBA00004370"/>
    </source>
</evidence>
<feature type="transmembrane region" description="Helical" evidence="6">
    <location>
        <begin position="86"/>
        <end position="105"/>
    </location>
</feature>
<dbReference type="Proteomes" id="UP000316095">
    <property type="component" value="Unassembled WGS sequence"/>
</dbReference>
<organism evidence="8 9">
    <name type="scientific">Rubinisphaera italica</name>
    <dbReference type="NCBI Taxonomy" id="2527969"/>
    <lineage>
        <taxon>Bacteria</taxon>
        <taxon>Pseudomonadati</taxon>
        <taxon>Planctomycetota</taxon>
        <taxon>Planctomycetia</taxon>
        <taxon>Planctomycetales</taxon>
        <taxon>Planctomycetaceae</taxon>
        <taxon>Rubinisphaera</taxon>
    </lineage>
</organism>
<dbReference type="EMBL" id="SJPG01000001">
    <property type="protein sequence ID" value="TWT62748.1"/>
    <property type="molecule type" value="Genomic_DNA"/>
</dbReference>
<keyword evidence="4 6" id="KW-0472">Membrane</keyword>